<reference evidence="2 3" key="1">
    <citation type="submission" date="2012-09" db="EMBL/GenBank/DDBJ databases">
        <title>Genome Sequence of alkane-degrading Bacterium Alcanivorax sp. 521-1.</title>
        <authorList>
            <person name="Lai Q."/>
            <person name="Shao Z."/>
        </authorList>
    </citation>
    <scope>NUCLEOTIDE SEQUENCE [LARGE SCALE GENOMIC DNA]</scope>
    <source>
        <strain evidence="2 3">521-1</strain>
    </source>
</reference>
<dbReference type="InterPro" id="IPR012796">
    <property type="entry name" value="Lysidine-tRNA-synth_C"/>
</dbReference>
<dbReference type="Pfam" id="PF11734">
    <property type="entry name" value="TilS_C"/>
    <property type="match status" value="1"/>
</dbReference>
<dbReference type="Proteomes" id="UP000662703">
    <property type="component" value="Unassembled WGS sequence"/>
</dbReference>
<dbReference type="NCBIfam" id="TIGR02433">
    <property type="entry name" value="lysidine_TilS_C"/>
    <property type="match status" value="1"/>
</dbReference>
<dbReference type="SMART" id="SM00977">
    <property type="entry name" value="TilS_C"/>
    <property type="match status" value="1"/>
</dbReference>
<evidence type="ECO:0000313" key="3">
    <source>
        <dbReference type="Proteomes" id="UP000662703"/>
    </source>
</evidence>
<sequence>DRAARVEWGGWQLRRFAGQLYLLGRDGLAPLAEELVWPPGRAPVAVGAWCLTPDPDSDSDVGPPAAPLSAPGAPLVRRPRDAGALRLVPASGGERLLRNGCHQRVSELWRAAGVPPWRRAQWPLIYEGDTLRCVPGVGVDDVWRERVLEAWCLRLVSDRD</sequence>
<feature type="non-terminal residue" evidence="2">
    <location>
        <position position="1"/>
    </location>
</feature>
<keyword evidence="3" id="KW-1185">Reference proteome</keyword>
<accession>A0ABS0APH3</accession>
<feature type="domain" description="Lysidine-tRNA(Ile) synthetase C-terminal" evidence="1">
    <location>
        <begin position="85"/>
        <end position="155"/>
    </location>
</feature>
<comment type="caution">
    <text evidence="2">The sequence shown here is derived from an EMBL/GenBank/DDBJ whole genome shotgun (WGS) entry which is preliminary data.</text>
</comment>
<dbReference type="RefSeq" id="WP_194864617.1">
    <property type="nucleotide sequence ID" value="NZ_ARXX01000015.1"/>
</dbReference>
<protein>
    <submittedName>
        <fullName evidence="2">Cell cycle protein MesJ</fullName>
    </submittedName>
</protein>
<name>A0ABS0APH3_9GAMM</name>
<evidence type="ECO:0000259" key="1">
    <source>
        <dbReference type="SMART" id="SM00977"/>
    </source>
</evidence>
<dbReference type="SUPFAM" id="SSF56037">
    <property type="entry name" value="PheT/TilS domain"/>
    <property type="match status" value="1"/>
</dbReference>
<proteinExistence type="predicted"/>
<dbReference type="EMBL" id="ARXX01000015">
    <property type="protein sequence ID" value="MBF5056042.1"/>
    <property type="molecule type" value="Genomic_DNA"/>
</dbReference>
<evidence type="ECO:0000313" key="2">
    <source>
        <dbReference type="EMBL" id="MBF5056042.1"/>
    </source>
</evidence>
<organism evidence="2 3">
    <name type="scientific">Alloalcanivorax profundimaris</name>
    <dbReference type="NCBI Taxonomy" id="2735259"/>
    <lineage>
        <taxon>Bacteria</taxon>
        <taxon>Pseudomonadati</taxon>
        <taxon>Pseudomonadota</taxon>
        <taxon>Gammaproteobacteria</taxon>
        <taxon>Oceanospirillales</taxon>
        <taxon>Alcanivoracaceae</taxon>
        <taxon>Alloalcanivorax</taxon>
    </lineage>
</organism>
<gene>
    <name evidence="2" type="ORF">Y5W_01336</name>
</gene>